<reference evidence="2" key="1">
    <citation type="journal article" date="2019" name="Int. J. Syst. Evol. Microbiol.">
        <title>The Global Catalogue of Microorganisms (GCM) 10K type strain sequencing project: providing services to taxonomists for standard genome sequencing and annotation.</title>
        <authorList>
            <consortium name="The Broad Institute Genomics Platform"/>
            <consortium name="The Broad Institute Genome Sequencing Center for Infectious Disease"/>
            <person name="Wu L."/>
            <person name="Ma J."/>
        </authorList>
    </citation>
    <scope>NUCLEOTIDE SEQUENCE [LARGE SCALE GENOMIC DNA]</scope>
    <source>
        <strain evidence="2">KCTC 42217</strain>
    </source>
</reference>
<organism evidence="1 2">
    <name type="scientific">Paradesertivirga mongoliensis</name>
    <dbReference type="NCBI Taxonomy" id="2100740"/>
    <lineage>
        <taxon>Bacteria</taxon>
        <taxon>Pseudomonadati</taxon>
        <taxon>Bacteroidota</taxon>
        <taxon>Sphingobacteriia</taxon>
        <taxon>Sphingobacteriales</taxon>
        <taxon>Sphingobacteriaceae</taxon>
        <taxon>Paradesertivirga</taxon>
    </lineage>
</organism>
<keyword evidence="2" id="KW-1185">Reference proteome</keyword>
<dbReference type="Gene3D" id="3.40.50.1820">
    <property type="entry name" value="alpha/beta hydrolase"/>
    <property type="match status" value="1"/>
</dbReference>
<name>A0ABW4ZP71_9SPHI</name>
<gene>
    <name evidence="1" type="ORF">ACFSJU_13320</name>
</gene>
<dbReference type="GO" id="GO:0016787">
    <property type="term" value="F:hydrolase activity"/>
    <property type="evidence" value="ECO:0007669"/>
    <property type="project" value="UniProtKB-KW"/>
</dbReference>
<protein>
    <submittedName>
        <fullName evidence="1">Alpha/beta hydrolase</fullName>
    </submittedName>
</protein>
<comment type="caution">
    <text evidence="1">The sequence shown here is derived from an EMBL/GenBank/DDBJ whole genome shotgun (WGS) entry which is preliminary data.</text>
</comment>
<proteinExistence type="predicted"/>
<sequence length="213" mass="23744">MKAYFISGLAADGSVFSKLKLPHHIEVIYLDWLPVQPCESLQQYSLRLAQPIKKDEPFVLIGLSFGGIVAIEISKVFSPFKLILISSAARVDQIPVVYRLMGKLKMELMLPPGMLIVLKPFLYWFFGPLSKDSTKLIGDYISKADHRLLIWSLGKISRWRNNEQLPGLVQIHGSSDRVFPISISKADHIVAGGHLCVYDNSPAVSAVLTKLLS</sequence>
<accession>A0ABW4ZP71</accession>
<keyword evidence="1" id="KW-0378">Hydrolase</keyword>
<evidence type="ECO:0000313" key="1">
    <source>
        <dbReference type="EMBL" id="MFD2163381.1"/>
    </source>
</evidence>
<dbReference type="SUPFAM" id="SSF53474">
    <property type="entry name" value="alpha/beta-Hydrolases"/>
    <property type="match status" value="1"/>
</dbReference>
<evidence type="ECO:0000313" key="2">
    <source>
        <dbReference type="Proteomes" id="UP001597387"/>
    </source>
</evidence>
<dbReference type="RefSeq" id="WP_255900972.1">
    <property type="nucleotide sequence ID" value="NZ_JAFMZO010000002.1"/>
</dbReference>
<dbReference type="EMBL" id="JBHUHZ010000002">
    <property type="protein sequence ID" value="MFD2163381.1"/>
    <property type="molecule type" value="Genomic_DNA"/>
</dbReference>
<dbReference type="InterPro" id="IPR029058">
    <property type="entry name" value="AB_hydrolase_fold"/>
</dbReference>
<dbReference type="Proteomes" id="UP001597387">
    <property type="component" value="Unassembled WGS sequence"/>
</dbReference>